<feature type="compositionally biased region" description="Basic and acidic residues" evidence="8">
    <location>
        <begin position="1398"/>
        <end position="1410"/>
    </location>
</feature>
<feature type="compositionally biased region" description="Basic and acidic residues" evidence="8">
    <location>
        <begin position="439"/>
        <end position="456"/>
    </location>
</feature>
<comment type="similarity">
    <text evidence="6">Belongs to the CAMSAP1 family.</text>
</comment>
<feature type="compositionally biased region" description="Basic residues" evidence="8">
    <location>
        <begin position="1231"/>
        <end position="1243"/>
    </location>
</feature>
<evidence type="ECO:0000256" key="5">
    <source>
        <dbReference type="ARBA" id="ARBA00023212"/>
    </source>
</evidence>
<feature type="region of interest" description="Disordered" evidence="8">
    <location>
        <begin position="884"/>
        <end position="922"/>
    </location>
</feature>
<organism evidence="10 11">
    <name type="scientific">Gryllus longicercus</name>
    <dbReference type="NCBI Taxonomy" id="2509291"/>
    <lineage>
        <taxon>Eukaryota</taxon>
        <taxon>Metazoa</taxon>
        <taxon>Ecdysozoa</taxon>
        <taxon>Arthropoda</taxon>
        <taxon>Hexapoda</taxon>
        <taxon>Insecta</taxon>
        <taxon>Pterygota</taxon>
        <taxon>Neoptera</taxon>
        <taxon>Polyneoptera</taxon>
        <taxon>Orthoptera</taxon>
        <taxon>Ensifera</taxon>
        <taxon>Gryllidea</taxon>
        <taxon>Grylloidea</taxon>
        <taxon>Gryllidae</taxon>
        <taxon>Gryllinae</taxon>
        <taxon>Gryllus</taxon>
    </lineage>
</organism>
<dbReference type="PROSITE" id="PS51508">
    <property type="entry name" value="CKK"/>
    <property type="match status" value="1"/>
</dbReference>
<feature type="region of interest" description="Disordered" evidence="8">
    <location>
        <begin position="224"/>
        <end position="255"/>
    </location>
</feature>
<dbReference type="GO" id="GO:0030507">
    <property type="term" value="F:spectrin binding"/>
    <property type="evidence" value="ECO:0007669"/>
    <property type="project" value="InterPro"/>
</dbReference>
<evidence type="ECO:0000313" key="11">
    <source>
        <dbReference type="Proteomes" id="UP001378592"/>
    </source>
</evidence>
<keyword evidence="2" id="KW-0963">Cytoplasm</keyword>
<dbReference type="InterPro" id="IPR031372">
    <property type="entry name" value="CAMSAP_CC1"/>
</dbReference>
<dbReference type="EMBL" id="JAZDUA010000057">
    <property type="protein sequence ID" value="KAK7870473.1"/>
    <property type="molecule type" value="Genomic_DNA"/>
</dbReference>
<dbReference type="Gene3D" id="3.10.20.360">
    <property type="entry name" value="CKK domain"/>
    <property type="match status" value="1"/>
</dbReference>
<reference evidence="10 11" key="1">
    <citation type="submission" date="2024-03" db="EMBL/GenBank/DDBJ databases">
        <title>The genome assembly and annotation of the cricket Gryllus longicercus Weissman &amp; Gray.</title>
        <authorList>
            <person name="Szrajer S."/>
            <person name="Gray D."/>
            <person name="Ylla G."/>
        </authorList>
    </citation>
    <scope>NUCLEOTIDE SEQUENCE [LARGE SCALE GENOMIC DNA]</scope>
    <source>
        <strain evidence="10">DAG 2021-001</strain>
        <tissue evidence="10">Whole body minus gut</tissue>
    </source>
</reference>
<feature type="region of interest" description="Disordered" evidence="8">
    <location>
        <begin position="1398"/>
        <end position="1466"/>
    </location>
</feature>
<dbReference type="GO" id="GO:0031122">
    <property type="term" value="P:cytoplasmic microtubule organization"/>
    <property type="evidence" value="ECO:0007669"/>
    <property type="project" value="TreeGrafter"/>
</dbReference>
<dbReference type="GO" id="GO:0036449">
    <property type="term" value="C:microtubule minus-end"/>
    <property type="evidence" value="ECO:0007669"/>
    <property type="project" value="TreeGrafter"/>
</dbReference>
<feature type="region of interest" description="Disordered" evidence="8">
    <location>
        <begin position="1495"/>
        <end position="1555"/>
    </location>
</feature>
<feature type="compositionally biased region" description="Polar residues" evidence="8">
    <location>
        <begin position="1535"/>
        <end position="1546"/>
    </location>
</feature>
<dbReference type="SUPFAM" id="SSF50346">
    <property type="entry name" value="PRC-barrel domain"/>
    <property type="match status" value="1"/>
</dbReference>
<accession>A0AAN9VUI1</accession>
<feature type="compositionally biased region" description="Polar residues" evidence="8">
    <location>
        <begin position="574"/>
        <end position="583"/>
    </location>
</feature>
<feature type="compositionally biased region" description="Polar residues" evidence="8">
    <location>
        <begin position="10"/>
        <end position="22"/>
    </location>
</feature>
<dbReference type="InterPro" id="IPR014797">
    <property type="entry name" value="CKK_CAMSAP"/>
</dbReference>
<keyword evidence="3 6" id="KW-0493">Microtubule</keyword>
<sequence>MWSAISRLFSKTNSNSRNSEPASDTKIMDRGEDRRRTTADWEPQDTYDTRQAKQRASVKWLLSKAYNNRVPDNLREPFYRDHEDQEHLKPQVVHALASAELYCLALANIYSDPNYHNLNHWGVLQALGRKGVFAAEPPDARLTETVLIQTTPLRLSAHMAVIEALMALYAKEVVTPDRVLVAVQRFGPQHGAGAAEEPEAALPADHEAGLLLWVNRAGQALRRRARQEMDATAASPAPADGKNAESDRSASTPTALPDLPIVREWKDLSNGISLAALVSFYCSEELPWSQVVVGRVPSISDSMHNLMLVYNFCNRCLPASVFHMMPEDVTYMQGSMKQNLIVFLADLFNVLEIHPVKCVRFQGTDRALWKEVLPRNSQGVAHKRSFPQSISAIPDLRSNLAPGAQPASASGAFTVSKSAPTIQTSMPLKKSHSLQPADIHGKGGDSSSQDDRRGGGEEAFVVHRGRAVPTLASVAQSSALDEPLIPARLRPAKEKQNQDSKAEERGEPVAAGRPSNWEEQRRSSYAGRRSRRNSVSDDSQLTLENFGGSQENLHLLTRNPDKEPAVHVGRKTSVPESPSPATAVRSSLQDARSCGVEMLFSGSADNGYYSGEKRDEEKPTTTTAAHYPPREPAEPTPTATSFAELSRVKADANKSINISYMQQERESDGTGANNGGAPPKSSFLNKKVNGTGGSTNGNAEKKTTFAALPNNTTTWQQQSSNSQMMHQAESQQDSDDGSSHVMASQLHNIRMKLEEKRRRIESEKRRMEVVMNKQRQKVGKAAFLQAVTKGKGSLAKGAEPESQNKDSSAAVEPSASRPQRPLSLQEISEDASSVEHKWLDSTLPYIEERRTPDIENMDLEQYQQSLAQMNSSLHEIQADIQRLASQQHQIQGLHSQPIPQAPVGYTQPSPPPPPPPVQQTFQPQPQPQFYLHEQQAHRRTWAQPEVPAGPFAAQDGRTLWGSDRHQKQQPASYNCQPASGFMLHDPHGSAYPMQHAGNGDVRYHNGEQSHAYHHHHHHLPPTGMPQTPPQHHSLGVNHVAYPVTSTSPSGSGGYQSFQLHHGAGDASPSPYSGTPPSASPVHRTATVQQRISQMLGQESTDIKVDEKNRTSSGVMHAPIPTPPVDDMEPQSISFIGTPSTEEGLAQSIKGLQITSGSRTYRIPSPTRPGISRSAFHHQQQQQQQQQLQQHLPELPDGRVASPTENHQDGGESVGGTEKGFYISFDNDAQPKRPKPPLRVKRSSPKKERPVAQHESMFLSEREEPLGSEPVAPGTFQEEPCARTDIPTPSSMGSTPGTSDSKAQAAASGVGLVIGTELLNPDPTVLDEMERKKERIMLLSLQRRQQQEELKACKEQEAQRRRDLQKLRQEERERKKEEERLRRAAILEQYKLKKAIEEAEREGKLLPEKPEMTVAKPVPKLRNKSSTMRPRPKTIHVDSGSVQELQEGGLSPSRSKKGSTSNLTDSVYSAPMKRDYYRGSQDSLADRLDERRGLGASLFKDSPDDGRGASPCRSVNQLGRRGSYKTSRDTSEPRQTRGSQKYPTYQGNFRGRKSNSLMNLCGSSTDQDSMVYRYADTDSGLGRATPPRRAPSPGMSSMRHLPSPSGPGSLPPGLMTKRRMFDDGSSDISSTPSSMMEYTGPRLYKQPATKSNRGIMLNAVEYCVFPGAVNKEAKRRVLEEIARSESKHFLILFRDAGCQFRALYAYCPEREDVAKLYGTGPKQITDRMFDKFFKYNSGGKCFSQVHTKHLTVTIDAFTIHNSLWQGKKVALPNKKDMPLVI</sequence>
<dbReference type="InterPro" id="IPR032940">
    <property type="entry name" value="CAMSAP"/>
</dbReference>
<feature type="compositionally biased region" description="Pro residues" evidence="8">
    <location>
        <begin position="908"/>
        <end position="917"/>
    </location>
</feature>
<evidence type="ECO:0000313" key="10">
    <source>
        <dbReference type="EMBL" id="KAK7870473.1"/>
    </source>
</evidence>
<comment type="domain">
    <text evidence="6">The CKK domain binds microtubules.</text>
</comment>
<feature type="region of interest" description="Disordered" evidence="8">
    <location>
        <begin position="482"/>
        <end position="583"/>
    </location>
</feature>
<feature type="compositionally biased region" description="Polar residues" evidence="8">
    <location>
        <begin position="884"/>
        <end position="898"/>
    </location>
</feature>
<feature type="region of interest" description="Disordered" evidence="8">
    <location>
        <begin position="1154"/>
        <end position="1305"/>
    </location>
</feature>
<dbReference type="PANTHER" id="PTHR21595:SF0">
    <property type="entry name" value="PATRONIN"/>
    <property type="match status" value="1"/>
</dbReference>
<feature type="region of interest" description="Disordered" evidence="8">
    <location>
        <begin position="602"/>
        <end position="641"/>
    </location>
</feature>
<dbReference type="InterPro" id="IPR058042">
    <property type="entry name" value="CAMSAP_N"/>
</dbReference>
<feature type="compositionally biased region" description="Low complexity" evidence="8">
    <location>
        <begin position="1286"/>
        <end position="1300"/>
    </location>
</feature>
<dbReference type="InterPro" id="IPR011033">
    <property type="entry name" value="PRC_barrel-like_sf"/>
</dbReference>
<feature type="region of interest" description="Disordered" evidence="8">
    <location>
        <begin position="10"/>
        <end position="50"/>
    </location>
</feature>
<feature type="compositionally biased region" description="Polar residues" evidence="8">
    <location>
        <begin position="540"/>
        <end position="552"/>
    </location>
</feature>
<dbReference type="InterPro" id="IPR038209">
    <property type="entry name" value="CKK_dom_sf"/>
</dbReference>
<feature type="compositionally biased region" description="Low complexity" evidence="8">
    <location>
        <begin position="1600"/>
        <end position="1613"/>
    </location>
</feature>
<dbReference type="SMART" id="SM01051">
    <property type="entry name" value="CAMSAP_CKK"/>
    <property type="match status" value="1"/>
</dbReference>
<feature type="compositionally biased region" description="Basic and acidic residues" evidence="8">
    <location>
        <begin position="491"/>
        <end position="507"/>
    </location>
</feature>
<feature type="region of interest" description="Disordered" evidence="8">
    <location>
        <begin position="1344"/>
        <end position="1379"/>
    </location>
</feature>
<keyword evidence="5" id="KW-0206">Cytoskeleton</keyword>
<dbReference type="Proteomes" id="UP001378592">
    <property type="component" value="Unassembled WGS sequence"/>
</dbReference>
<feature type="compositionally biased region" description="Low complexity" evidence="8">
    <location>
        <begin position="1176"/>
        <end position="1191"/>
    </location>
</feature>
<feature type="region of interest" description="Disordered" evidence="8">
    <location>
        <begin position="1045"/>
        <end position="1081"/>
    </location>
</feature>
<feature type="region of interest" description="Disordered" evidence="8">
    <location>
        <begin position="663"/>
        <end position="700"/>
    </location>
</feature>
<evidence type="ECO:0000256" key="6">
    <source>
        <dbReference type="PROSITE-ProRule" id="PRU00841"/>
    </source>
</evidence>
<dbReference type="GO" id="GO:0007026">
    <property type="term" value="P:negative regulation of microtubule depolymerization"/>
    <property type="evidence" value="ECO:0007669"/>
    <property type="project" value="TreeGrafter"/>
</dbReference>
<feature type="region of interest" description="Disordered" evidence="8">
    <location>
        <begin position="1575"/>
        <end position="1638"/>
    </location>
</feature>
<dbReference type="Pfam" id="PF25532">
    <property type="entry name" value="CH_CAMSAP2_N"/>
    <property type="match status" value="1"/>
</dbReference>
<evidence type="ECO:0000256" key="8">
    <source>
        <dbReference type="SAM" id="MobiDB-lite"/>
    </source>
</evidence>
<dbReference type="GO" id="GO:0051011">
    <property type="term" value="F:microtubule minus-end binding"/>
    <property type="evidence" value="ECO:0007669"/>
    <property type="project" value="TreeGrafter"/>
</dbReference>
<evidence type="ECO:0000256" key="4">
    <source>
        <dbReference type="ARBA" id="ARBA00023054"/>
    </source>
</evidence>
<dbReference type="Pfam" id="PF17095">
    <property type="entry name" value="CAMSAP_CC1"/>
    <property type="match status" value="1"/>
</dbReference>
<feature type="compositionally biased region" description="Low complexity" evidence="8">
    <location>
        <begin position="714"/>
        <end position="723"/>
    </location>
</feature>
<evidence type="ECO:0000256" key="3">
    <source>
        <dbReference type="ARBA" id="ARBA00022701"/>
    </source>
</evidence>
<keyword evidence="11" id="KW-1185">Reference proteome</keyword>
<dbReference type="GO" id="GO:0005516">
    <property type="term" value="F:calmodulin binding"/>
    <property type="evidence" value="ECO:0007669"/>
    <property type="project" value="InterPro"/>
</dbReference>
<feature type="compositionally biased region" description="Basic and acidic residues" evidence="8">
    <location>
        <begin position="26"/>
        <end position="39"/>
    </location>
</feature>
<dbReference type="Pfam" id="PF11971">
    <property type="entry name" value="CAMSAP_CH"/>
    <property type="match status" value="1"/>
</dbReference>
<dbReference type="PANTHER" id="PTHR21595">
    <property type="entry name" value="PATRONIN"/>
    <property type="match status" value="1"/>
</dbReference>
<dbReference type="GO" id="GO:0031175">
    <property type="term" value="P:neuron projection development"/>
    <property type="evidence" value="ECO:0007669"/>
    <property type="project" value="InterPro"/>
</dbReference>
<evidence type="ECO:0000256" key="2">
    <source>
        <dbReference type="ARBA" id="ARBA00022490"/>
    </source>
</evidence>
<feature type="compositionally biased region" description="Polar residues" evidence="8">
    <location>
        <begin position="1457"/>
        <end position="1466"/>
    </location>
</feature>
<dbReference type="Pfam" id="PF08683">
    <property type="entry name" value="CAMSAP_CKK"/>
    <property type="match status" value="1"/>
</dbReference>
<gene>
    <name evidence="10" type="ORF">R5R35_000749</name>
</gene>
<keyword evidence="4 7" id="KW-0175">Coiled coil</keyword>
<dbReference type="FunFam" id="3.10.20.360:FF:000002">
    <property type="entry name" value="Patronin, isoform M"/>
    <property type="match status" value="1"/>
</dbReference>
<feature type="compositionally biased region" description="Basic and acidic residues" evidence="8">
    <location>
        <begin position="1525"/>
        <end position="1534"/>
    </location>
</feature>
<evidence type="ECO:0000256" key="7">
    <source>
        <dbReference type="SAM" id="Coils"/>
    </source>
</evidence>
<feature type="region of interest" description="Disordered" evidence="8">
    <location>
        <begin position="1106"/>
        <end position="1141"/>
    </location>
</feature>
<name>A0AAN9VUI1_9ORTH</name>
<comment type="subcellular location">
    <subcellularLocation>
        <location evidence="1">Cytoplasm</location>
        <location evidence="1">Cytoskeleton</location>
    </subcellularLocation>
</comment>
<feature type="domain" description="CKK" evidence="9">
    <location>
        <begin position="1639"/>
        <end position="1773"/>
    </location>
</feature>
<feature type="region of interest" description="Disordered" evidence="8">
    <location>
        <begin position="714"/>
        <end position="741"/>
    </location>
</feature>
<feature type="compositionally biased region" description="Polar residues" evidence="8">
    <location>
        <begin position="1130"/>
        <end position="1140"/>
    </location>
</feature>
<protein>
    <recommendedName>
        <fullName evidence="9">CKK domain-containing protein</fullName>
    </recommendedName>
</protein>
<feature type="coiled-coil region" evidence="7">
    <location>
        <begin position="743"/>
        <end position="777"/>
    </location>
</feature>
<evidence type="ECO:0000259" key="9">
    <source>
        <dbReference type="PROSITE" id="PS51508"/>
    </source>
</evidence>
<proteinExistence type="inferred from homology"/>
<comment type="caution">
    <text evidence="10">The sequence shown here is derived from an EMBL/GenBank/DDBJ whole genome shotgun (WGS) entry which is preliminary data.</text>
</comment>
<feature type="region of interest" description="Disordered" evidence="8">
    <location>
        <begin position="425"/>
        <end position="457"/>
    </location>
</feature>
<evidence type="ECO:0000256" key="1">
    <source>
        <dbReference type="ARBA" id="ARBA00004245"/>
    </source>
</evidence>
<dbReference type="InterPro" id="IPR022613">
    <property type="entry name" value="CH_CAMSAP_2"/>
</dbReference>
<feature type="region of interest" description="Disordered" evidence="8">
    <location>
        <begin position="792"/>
        <end position="832"/>
    </location>
</feature>